<proteinExistence type="predicted"/>
<dbReference type="Proteomes" id="UP000247409">
    <property type="component" value="Unassembled WGS sequence"/>
</dbReference>
<organism evidence="1 2">
    <name type="scientific">Gracilariopsis chorda</name>
    <dbReference type="NCBI Taxonomy" id="448386"/>
    <lineage>
        <taxon>Eukaryota</taxon>
        <taxon>Rhodophyta</taxon>
        <taxon>Florideophyceae</taxon>
        <taxon>Rhodymeniophycidae</taxon>
        <taxon>Gracilariales</taxon>
        <taxon>Gracilariaceae</taxon>
        <taxon>Gracilariopsis</taxon>
    </lineage>
</organism>
<protein>
    <submittedName>
        <fullName evidence="1">Uncharacterized protein</fullName>
    </submittedName>
</protein>
<reference evidence="1 2" key="1">
    <citation type="journal article" date="2018" name="Mol. Biol. Evol.">
        <title>Analysis of the draft genome of the red seaweed Gracilariopsis chorda provides insights into genome size evolution in Rhodophyta.</title>
        <authorList>
            <person name="Lee J."/>
            <person name="Yang E.C."/>
            <person name="Graf L."/>
            <person name="Yang J.H."/>
            <person name="Qiu H."/>
            <person name="Zel Zion U."/>
            <person name="Chan C.X."/>
            <person name="Stephens T.G."/>
            <person name="Weber A.P.M."/>
            <person name="Boo G.H."/>
            <person name="Boo S.M."/>
            <person name="Kim K.M."/>
            <person name="Shin Y."/>
            <person name="Jung M."/>
            <person name="Lee S.J."/>
            <person name="Yim H.S."/>
            <person name="Lee J.H."/>
            <person name="Bhattacharya D."/>
            <person name="Yoon H.S."/>
        </authorList>
    </citation>
    <scope>NUCLEOTIDE SEQUENCE [LARGE SCALE GENOMIC DNA]</scope>
    <source>
        <strain evidence="1 2">SKKU-2015</strain>
        <tissue evidence="1">Whole body</tissue>
    </source>
</reference>
<comment type="caution">
    <text evidence="1">The sequence shown here is derived from an EMBL/GenBank/DDBJ whole genome shotgun (WGS) entry which is preliminary data.</text>
</comment>
<evidence type="ECO:0000313" key="2">
    <source>
        <dbReference type="Proteomes" id="UP000247409"/>
    </source>
</evidence>
<dbReference type="EMBL" id="NBIV01000270">
    <property type="protein sequence ID" value="PXF40665.1"/>
    <property type="molecule type" value="Genomic_DNA"/>
</dbReference>
<dbReference type="OrthoDB" id="16820at2759"/>
<dbReference type="AlphaFoldDB" id="A0A2V3IF01"/>
<evidence type="ECO:0000313" key="1">
    <source>
        <dbReference type="EMBL" id="PXF40665.1"/>
    </source>
</evidence>
<sequence length="108" mass="12103">MIRRARKTNVSIETLAQILGCSKADRADPEKLNNLLIRRIMYGDICQNETPDSLAEILLHCGNDIPRASDLMKLSVIAHGTRVLQPPQFYEDGTVKIIPPSFERASEL</sequence>
<gene>
    <name evidence="1" type="ORF">BWQ96_09620</name>
</gene>
<accession>A0A2V3IF01</accession>
<name>A0A2V3IF01_9FLOR</name>
<keyword evidence="2" id="KW-1185">Reference proteome</keyword>